<accession>A0A835RGK8</accession>
<dbReference type="SUPFAM" id="SSF56112">
    <property type="entry name" value="Protein kinase-like (PK-like)"/>
    <property type="match status" value="1"/>
</dbReference>
<dbReference type="EMBL" id="JADCNL010000003">
    <property type="protein sequence ID" value="KAG0488716.1"/>
    <property type="molecule type" value="Genomic_DNA"/>
</dbReference>
<keyword evidence="3" id="KW-0418">Kinase</keyword>
<dbReference type="InterPro" id="IPR050588">
    <property type="entry name" value="WNK_Ser-Thr_kinase"/>
</dbReference>
<keyword evidence="3" id="KW-0808">Transferase</keyword>
<evidence type="ECO:0000256" key="5">
    <source>
        <dbReference type="ARBA" id="ARBA00048679"/>
    </source>
</evidence>
<proteinExistence type="predicted"/>
<evidence type="ECO:0000256" key="3">
    <source>
        <dbReference type="ARBA" id="ARBA00022777"/>
    </source>
</evidence>
<protein>
    <recommendedName>
        <fullName evidence="1">non-specific serine/threonine protein kinase</fullName>
        <ecNumber evidence="1">2.7.11.1</ecNumber>
    </recommendedName>
</protein>
<keyword evidence="8" id="KW-1185">Reference proteome</keyword>
<dbReference type="AlphaFoldDB" id="A0A835RGK8"/>
<comment type="caution">
    <text evidence="6">The sequence shown here is derived from an EMBL/GenBank/DDBJ whole genome shotgun (WGS) entry which is preliminary data.</text>
</comment>
<dbReference type="InterPro" id="IPR011009">
    <property type="entry name" value="Kinase-like_dom_sf"/>
</dbReference>
<dbReference type="Proteomes" id="UP000639772">
    <property type="component" value="Chromosome 3"/>
</dbReference>
<name>A0A835RGK8_VANPL</name>
<keyword evidence="2" id="KW-0723">Serine/threonine-protein kinase</keyword>
<reference evidence="8 9" key="1">
    <citation type="journal article" date="2020" name="Nat. Food">
        <title>A phased Vanilla planifolia genome enables genetic improvement of flavour and production.</title>
        <authorList>
            <person name="Hasing T."/>
            <person name="Tang H."/>
            <person name="Brym M."/>
            <person name="Khazi F."/>
            <person name="Huang T."/>
            <person name="Chambers A.H."/>
        </authorList>
    </citation>
    <scope>NUCLEOTIDE SEQUENCE [LARGE SCALE GENOMIC DNA]</scope>
    <source>
        <tissue evidence="6">Leaf</tissue>
    </source>
</reference>
<evidence type="ECO:0000313" key="7">
    <source>
        <dbReference type="EMBL" id="KAG0490459.1"/>
    </source>
</evidence>
<dbReference type="GO" id="GO:0004674">
    <property type="term" value="F:protein serine/threonine kinase activity"/>
    <property type="evidence" value="ECO:0007669"/>
    <property type="project" value="UniProtKB-KW"/>
</dbReference>
<evidence type="ECO:0000256" key="4">
    <source>
        <dbReference type="ARBA" id="ARBA00047899"/>
    </source>
</evidence>
<evidence type="ECO:0000313" key="8">
    <source>
        <dbReference type="Proteomes" id="UP000636800"/>
    </source>
</evidence>
<evidence type="ECO:0000313" key="6">
    <source>
        <dbReference type="EMBL" id="KAG0488716.1"/>
    </source>
</evidence>
<comment type="catalytic activity">
    <reaction evidence="4">
        <text>L-threonyl-[protein] + ATP = O-phospho-L-threonyl-[protein] + ADP + H(+)</text>
        <dbReference type="Rhea" id="RHEA:46608"/>
        <dbReference type="Rhea" id="RHEA-COMP:11060"/>
        <dbReference type="Rhea" id="RHEA-COMP:11605"/>
        <dbReference type="ChEBI" id="CHEBI:15378"/>
        <dbReference type="ChEBI" id="CHEBI:30013"/>
        <dbReference type="ChEBI" id="CHEBI:30616"/>
        <dbReference type="ChEBI" id="CHEBI:61977"/>
        <dbReference type="ChEBI" id="CHEBI:456216"/>
        <dbReference type="EC" id="2.7.11.1"/>
    </reaction>
</comment>
<gene>
    <name evidence="7" type="ORF">HPP92_007322</name>
    <name evidence="6" type="ORF">HPP92_007527</name>
</gene>
<comment type="catalytic activity">
    <reaction evidence="5">
        <text>L-seryl-[protein] + ATP = O-phospho-L-seryl-[protein] + ADP + H(+)</text>
        <dbReference type="Rhea" id="RHEA:17989"/>
        <dbReference type="Rhea" id="RHEA-COMP:9863"/>
        <dbReference type="Rhea" id="RHEA-COMP:11604"/>
        <dbReference type="ChEBI" id="CHEBI:15378"/>
        <dbReference type="ChEBI" id="CHEBI:29999"/>
        <dbReference type="ChEBI" id="CHEBI:30616"/>
        <dbReference type="ChEBI" id="CHEBI:83421"/>
        <dbReference type="ChEBI" id="CHEBI:456216"/>
        <dbReference type="EC" id="2.7.11.1"/>
    </reaction>
</comment>
<dbReference type="EC" id="2.7.11.1" evidence="1"/>
<evidence type="ECO:0000256" key="1">
    <source>
        <dbReference type="ARBA" id="ARBA00012513"/>
    </source>
</evidence>
<dbReference type="PANTHER" id="PTHR13902">
    <property type="entry name" value="SERINE/THREONINE-PROTEIN KINASE WNK WITH NO LYSINE -RELATED"/>
    <property type="match status" value="1"/>
</dbReference>
<sequence length="58" mass="6935">MPPGLTPPLNLQFITEMFTSGTLREYRRRYRRVDIRAVKSWARQILHGLVYLTAMTRR</sequence>
<dbReference type="Proteomes" id="UP000636800">
    <property type="component" value="Chromosome 3"/>
</dbReference>
<dbReference type="EMBL" id="JADCNM010000003">
    <property type="protein sequence ID" value="KAG0490459.1"/>
    <property type="molecule type" value="Genomic_DNA"/>
</dbReference>
<organism evidence="6 8">
    <name type="scientific">Vanilla planifolia</name>
    <name type="common">Vanilla</name>
    <dbReference type="NCBI Taxonomy" id="51239"/>
    <lineage>
        <taxon>Eukaryota</taxon>
        <taxon>Viridiplantae</taxon>
        <taxon>Streptophyta</taxon>
        <taxon>Embryophyta</taxon>
        <taxon>Tracheophyta</taxon>
        <taxon>Spermatophyta</taxon>
        <taxon>Magnoliopsida</taxon>
        <taxon>Liliopsida</taxon>
        <taxon>Asparagales</taxon>
        <taxon>Orchidaceae</taxon>
        <taxon>Vanilloideae</taxon>
        <taxon>Vanilleae</taxon>
        <taxon>Vanilla</taxon>
    </lineage>
</organism>
<evidence type="ECO:0000313" key="9">
    <source>
        <dbReference type="Proteomes" id="UP000639772"/>
    </source>
</evidence>
<evidence type="ECO:0000256" key="2">
    <source>
        <dbReference type="ARBA" id="ARBA00022527"/>
    </source>
</evidence>